<evidence type="ECO:0000313" key="4">
    <source>
        <dbReference type="Proteomes" id="UP000632766"/>
    </source>
</evidence>
<protein>
    <submittedName>
        <fullName evidence="3">Excalibur calcium-binding domain-containing protein</fullName>
    </submittedName>
</protein>
<feature type="region of interest" description="Disordered" evidence="1">
    <location>
        <begin position="231"/>
        <end position="263"/>
    </location>
</feature>
<accession>A0A8J7LEI1</accession>
<keyword evidence="4" id="KW-1185">Reference proteome</keyword>
<comment type="caution">
    <text evidence="3">The sequence shown here is derived from an EMBL/GenBank/DDBJ whole genome shotgun (WGS) entry which is preliminary data.</text>
</comment>
<name>A0A8J7LEI1_9NOST</name>
<sequence>MFNLLLLVNLASIIAFVTGLINPKLVLRGKTKTRRRSSEVYLSAFVLSFVGMIIFLPKPEPDAISAPPIPKEVKPTQTPQAVAKPTLTPTPKATPTPEFVAFDPSVCKSDRYLPVNGASIALYTTCQYLNTDLIKPESVSVVTGANDNENPSVLELQSESGFEKVAARDYSLTSESGDVCVEYKDKSVSCFAFSDSGQAEVQIQQPQETVIPIGAKCENFATQADAQAALSANPQLDRDGDGTACDSLASGGTRHTGQRRRKR</sequence>
<reference evidence="3 4" key="1">
    <citation type="journal article" date="2021" name="Int. J. Syst. Evol. Microbiol.">
        <title>Amazonocrinis nigriterrae gen. nov., sp. nov., Atlanticothrix silvestris gen. nov., sp. nov. and Dendronalium phyllosphericum gen. nov., sp. nov., nostocacean cyanobacteria from Brazilian environments.</title>
        <authorList>
            <person name="Alvarenga D.O."/>
            <person name="Andreote A.P.D."/>
            <person name="Branco L.H.Z."/>
            <person name="Delbaje E."/>
            <person name="Cruz R.B."/>
            <person name="Varani A.M."/>
            <person name="Fiore M.F."/>
        </authorList>
    </citation>
    <scope>NUCLEOTIDE SEQUENCE [LARGE SCALE GENOMIC DNA]</scope>
    <source>
        <strain evidence="3 4">CENA67</strain>
    </source>
</reference>
<dbReference type="Proteomes" id="UP000632766">
    <property type="component" value="Unassembled WGS sequence"/>
</dbReference>
<dbReference type="RefSeq" id="WP_198128498.1">
    <property type="nucleotide sequence ID" value="NZ_JAECZC010000102.1"/>
</dbReference>
<evidence type="ECO:0000313" key="3">
    <source>
        <dbReference type="EMBL" id="MBH8566766.1"/>
    </source>
</evidence>
<keyword evidence="2" id="KW-1133">Transmembrane helix</keyword>
<feature type="transmembrane region" description="Helical" evidence="2">
    <location>
        <begin position="6"/>
        <end position="27"/>
    </location>
</feature>
<dbReference type="EMBL" id="JAECZC010000102">
    <property type="protein sequence ID" value="MBH8566766.1"/>
    <property type="molecule type" value="Genomic_DNA"/>
</dbReference>
<feature type="region of interest" description="Disordered" evidence="1">
    <location>
        <begin position="68"/>
        <end position="90"/>
    </location>
</feature>
<keyword evidence="2" id="KW-0812">Transmembrane</keyword>
<proteinExistence type="predicted"/>
<evidence type="ECO:0000256" key="1">
    <source>
        <dbReference type="SAM" id="MobiDB-lite"/>
    </source>
</evidence>
<organism evidence="3 4">
    <name type="scientific">Amazonocrinis nigriterrae CENA67</name>
    <dbReference type="NCBI Taxonomy" id="2794033"/>
    <lineage>
        <taxon>Bacteria</taxon>
        <taxon>Bacillati</taxon>
        <taxon>Cyanobacteriota</taxon>
        <taxon>Cyanophyceae</taxon>
        <taxon>Nostocales</taxon>
        <taxon>Nostocaceae</taxon>
        <taxon>Amazonocrinis</taxon>
        <taxon>Amazonocrinis nigriterrae</taxon>
    </lineage>
</organism>
<keyword evidence="2" id="KW-0472">Membrane</keyword>
<evidence type="ECO:0000256" key="2">
    <source>
        <dbReference type="SAM" id="Phobius"/>
    </source>
</evidence>
<feature type="transmembrane region" description="Helical" evidence="2">
    <location>
        <begin position="39"/>
        <end position="57"/>
    </location>
</feature>
<gene>
    <name evidence="3" type="ORF">I8748_32220</name>
</gene>
<dbReference type="AlphaFoldDB" id="A0A8J7LEI1"/>